<accession>A0A343WSG5</accession>
<dbReference type="FunFam" id="3.30.1490.10:FF:000001">
    <property type="entry name" value="30S ribosomal protein S8"/>
    <property type="match status" value="1"/>
</dbReference>
<dbReference type="HAMAP" id="MF_01302_B">
    <property type="entry name" value="Ribosomal_uS8_B"/>
    <property type="match status" value="1"/>
</dbReference>
<evidence type="ECO:0000256" key="4">
    <source>
        <dbReference type="ARBA" id="ARBA00035153"/>
    </source>
</evidence>
<dbReference type="Gene3D" id="3.30.1490.10">
    <property type="match status" value="1"/>
</dbReference>
<evidence type="ECO:0000256" key="5">
    <source>
        <dbReference type="HAMAP-Rule" id="MF_01302"/>
    </source>
</evidence>
<keyword evidence="5" id="KW-0694">RNA-binding</keyword>
<keyword evidence="5" id="KW-0699">rRNA-binding</keyword>
<dbReference type="EMBL" id="MG913608">
    <property type="protein sequence ID" value="AWD77932.1"/>
    <property type="molecule type" value="Genomic_DNA"/>
</dbReference>
<dbReference type="GO" id="GO:0006412">
    <property type="term" value="P:translation"/>
    <property type="evidence" value="ECO:0007669"/>
    <property type="project" value="UniProtKB-UniRule"/>
</dbReference>
<dbReference type="GO" id="GO:0005840">
    <property type="term" value="C:ribosome"/>
    <property type="evidence" value="ECO:0007669"/>
    <property type="project" value="UniProtKB-KW"/>
</dbReference>
<dbReference type="GO" id="GO:0003735">
    <property type="term" value="F:structural constituent of ribosome"/>
    <property type="evidence" value="ECO:0007669"/>
    <property type="project" value="InterPro"/>
</dbReference>
<evidence type="ECO:0000256" key="2">
    <source>
        <dbReference type="ARBA" id="ARBA00022980"/>
    </source>
</evidence>
<evidence type="ECO:0000256" key="1">
    <source>
        <dbReference type="ARBA" id="ARBA00006471"/>
    </source>
</evidence>
<comment type="subunit">
    <text evidence="5">Part of the 30S ribosomal subunit.</text>
</comment>
<organism evidence="6">
    <name type="scientific">Odontosoria chinensis</name>
    <dbReference type="NCBI Taxonomy" id="32133"/>
    <lineage>
        <taxon>Eukaryota</taxon>
        <taxon>Viridiplantae</taxon>
        <taxon>Streptophyta</taxon>
        <taxon>Embryophyta</taxon>
        <taxon>Tracheophyta</taxon>
        <taxon>Polypodiopsida</taxon>
        <taxon>Polypodiidae</taxon>
        <taxon>Polypodiales</taxon>
        <taxon>Lindsaeineae</taxon>
        <taxon>Lindsaeaceae</taxon>
        <taxon>Odontosoria</taxon>
    </lineage>
</organism>
<evidence type="ECO:0000256" key="3">
    <source>
        <dbReference type="ARBA" id="ARBA00023274"/>
    </source>
</evidence>
<sequence length="132" mass="14924">MNNDAISAAITTIRNANMKRKTMIRIPATIMTKRIVQILLKEGFLRDVAEHEENKKEFLDISLKHSGKKKDPYITAINRISKPGLRIYSDHRKITKVLSGMGIAILPTSCGLITDREARQKKIGGEVLCHVW</sequence>
<evidence type="ECO:0000313" key="6">
    <source>
        <dbReference type="EMBL" id="AWD77932.1"/>
    </source>
</evidence>
<dbReference type="GO" id="GO:0019843">
    <property type="term" value="F:rRNA binding"/>
    <property type="evidence" value="ECO:0007669"/>
    <property type="project" value="UniProtKB-UniRule"/>
</dbReference>
<name>A0A343WSG5_9MONI</name>
<keyword evidence="6" id="KW-0150">Chloroplast</keyword>
<reference evidence="6" key="1">
    <citation type="journal article" date="2018" name="Mitochondrial DNA Part B Resour">
        <title>The first complete chloroplast genome of a traditional Chinese medicinal herb Odontosoria chinensis (Lindsaeaceae).</title>
        <authorList>
            <person name="Xu R."/>
            <person name="Liu S."/>
            <person name="Wang Z."/>
            <person name="Wang T."/>
            <person name="Su Y."/>
        </authorList>
    </citation>
    <scope>NUCLEOTIDE SEQUENCE</scope>
</reference>
<dbReference type="GO" id="GO:0009507">
    <property type="term" value="C:chloroplast"/>
    <property type="evidence" value="ECO:0007669"/>
    <property type="project" value="UniProtKB-SubCell"/>
</dbReference>
<dbReference type="GO" id="GO:1990904">
    <property type="term" value="C:ribonucleoprotein complex"/>
    <property type="evidence" value="ECO:0007669"/>
    <property type="project" value="UniProtKB-KW"/>
</dbReference>
<dbReference type="NCBIfam" id="NF001109">
    <property type="entry name" value="PRK00136.1"/>
    <property type="match status" value="1"/>
</dbReference>
<proteinExistence type="inferred from homology"/>
<gene>
    <name evidence="5 6" type="primary">rps8</name>
</gene>
<dbReference type="Pfam" id="PF00410">
    <property type="entry name" value="Ribosomal_S8"/>
    <property type="match status" value="1"/>
</dbReference>
<geneLocation type="chloroplast" evidence="6"/>
<keyword evidence="3 5" id="KW-0687">Ribonucleoprotein</keyword>
<dbReference type="SUPFAM" id="SSF56047">
    <property type="entry name" value="Ribosomal protein S8"/>
    <property type="match status" value="1"/>
</dbReference>
<keyword evidence="2 5" id="KW-0689">Ribosomal protein</keyword>
<dbReference type="PANTHER" id="PTHR11758">
    <property type="entry name" value="40S RIBOSOMAL PROTEIN S15A"/>
    <property type="match status" value="1"/>
</dbReference>
<comment type="similarity">
    <text evidence="1 5">Belongs to the universal ribosomal protein uS8 family.</text>
</comment>
<dbReference type="Gene3D" id="3.30.1370.30">
    <property type="match status" value="1"/>
</dbReference>
<dbReference type="InterPro" id="IPR035987">
    <property type="entry name" value="Ribosomal_uS8_sf"/>
</dbReference>
<dbReference type="InterPro" id="IPR000630">
    <property type="entry name" value="Ribosomal_uS8"/>
</dbReference>
<protein>
    <recommendedName>
        <fullName evidence="4 5">Small ribosomal subunit protein uS8c</fullName>
    </recommendedName>
</protein>
<dbReference type="AlphaFoldDB" id="A0A343WSG5"/>
<keyword evidence="6" id="KW-0934">Plastid</keyword>
<comment type="function">
    <text evidence="5">One of the primary rRNA binding proteins, it binds directly to 16S rRNA central domain where it helps coordinate assembly of the platform of the 30S subunit.</text>
</comment>
<comment type="subcellular location">
    <subcellularLocation>
        <location evidence="5">Plastid</location>
        <location evidence="5">Chloroplast</location>
    </subcellularLocation>
</comment>